<dbReference type="PANTHER" id="PTHR11528">
    <property type="entry name" value="HEAT SHOCK PROTEIN 90 FAMILY MEMBER"/>
    <property type="match status" value="1"/>
</dbReference>
<dbReference type="InterPro" id="IPR020568">
    <property type="entry name" value="Ribosomal_Su5_D2-typ_SF"/>
</dbReference>
<keyword evidence="3 5" id="KW-0067">ATP-binding</keyword>
<dbReference type="Pfam" id="PF00183">
    <property type="entry name" value="HSP90"/>
    <property type="match status" value="1"/>
</dbReference>
<dbReference type="SUPFAM" id="SSF55874">
    <property type="entry name" value="ATPase domain of HSP90 chaperone/DNA topoisomerase II/histidine kinase"/>
    <property type="match status" value="1"/>
</dbReference>
<dbReference type="SUPFAM" id="SSF54211">
    <property type="entry name" value="Ribosomal protein S5 domain 2-like"/>
    <property type="match status" value="1"/>
</dbReference>
<dbReference type="InterPro" id="IPR001404">
    <property type="entry name" value="Hsp90_fam"/>
</dbReference>
<evidence type="ECO:0000256" key="5">
    <source>
        <dbReference type="HAMAP-Rule" id="MF_00505"/>
    </source>
</evidence>
<evidence type="ECO:0000256" key="2">
    <source>
        <dbReference type="ARBA" id="ARBA00022741"/>
    </source>
</evidence>
<feature type="region of interest" description="C" evidence="5">
    <location>
        <begin position="547"/>
        <end position="633"/>
    </location>
</feature>
<dbReference type="InterPro" id="IPR020575">
    <property type="entry name" value="Hsp90_N"/>
</dbReference>
<keyword evidence="2 5" id="KW-0547">Nucleotide-binding</keyword>
<dbReference type="Pfam" id="PF13589">
    <property type="entry name" value="HATPase_c_3"/>
    <property type="match status" value="1"/>
</dbReference>
<feature type="region of interest" description="A; substrate-binding" evidence="5">
    <location>
        <begin position="1"/>
        <end position="329"/>
    </location>
</feature>
<evidence type="ECO:0000256" key="3">
    <source>
        <dbReference type="ARBA" id="ARBA00022840"/>
    </source>
</evidence>
<evidence type="ECO:0000313" key="7">
    <source>
        <dbReference type="Proteomes" id="UP001594351"/>
    </source>
</evidence>
<gene>
    <name evidence="5 6" type="primary">htpG</name>
    <name evidence="6" type="ORF">ACFL27_03160</name>
</gene>
<dbReference type="HAMAP" id="MF_00505">
    <property type="entry name" value="HSP90"/>
    <property type="match status" value="1"/>
</dbReference>
<keyword evidence="7" id="KW-1185">Reference proteome</keyword>
<keyword evidence="5" id="KW-0963">Cytoplasm</keyword>
<protein>
    <recommendedName>
        <fullName evidence="5">Chaperone protein HtpG</fullName>
    </recommendedName>
    <alternativeName>
        <fullName evidence="5">Heat shock protein HtpG</fullName>
    </alternativeName>
    <alternativeName>
        <fullName evidence="5">High temperature protein G</fullName>
    </alternativeName>
</protein>
<dbReference type="SUPFAM" id="SSF110942">
    <property type="entry name" value="HSP90 C-terminal domain"/>
    <property type="match status" value="1"/>
</dbReference>
<name>A0ABV6YSL5_UNCC1</name>
<keyword evidence="4 5" id="KW-0143">Chaperone</keyword>
<evidence type="ECO:0000313" key="6">
    <source>
        <dbReference type="EMBL" id="MFC1849187.1"/>
    </source>
</evidence>
<dbReference type="EMBL" id="JBHPBY010000025">
    <property type="protein sequence ID" value="MFC1849187.1"/>
    <property type="molecule type" value="Genomic_DNA"/>
</dbReference>
<dbReference type="NCBIfam" id="NF003555">
    <property type="entry name" value="PRK05218.1"/>
    <property type="match status" value="1"/>
</dbReference>
<sequence>MTENNSTSEKQTYQFKAEVSRVMDIVINSLYTDREIYVRELISNAVDALEKMRHLNLIKANEESKELPLEITIELDEKAKKFIIADTGVGMTNEELLSDLGKIAHSGSMDFLEKLEDHLKKDVNLIGQFGIGFYSIFMVAHRVTVQTKSYDQDARGYEWISDGASGFTIAPKDDLDHGTRIMLELKDDASEFANEFTIKRIIKQYSNFVPFPIIIKGEKINTVQALWSKNKNEISDADYTEFYKYVTGAFDEPLDRLHFSTDAPLAMNVLLFTPKENIESFGYGKVESAVDLHCRKVLIQKQAQGILPQWLRFLKGVVDSEDLPLNISRETMQDSILIRKINKAITNRFLKYLTDKAKNDEEAFNLFWNTFKTFIKEGIISDLDHRNSLSHLLRYETSKTEPEKWISLKQYIDRMAADQNEIYYINGSNRDSILKSPYIEVFTERDIEVIFTYDPADDFVMNHLDSYEGKKLISADAEKLDLPSSSQSEQKEEEEIRSKNINEKLQEWVKTVLKDKVAEVRISKRLVDSPAILVNPDTQVTGAMKRMMQALNKDFTAISKLTLEFNPQHALFQLLDKLRNNDPVFAEIALEQILDQAAITAGFTIEFDPMVERVNKILHRALEELAPPTIIQP</sequence>
<keyword evidence="5" id="KW-0346">Stress response</keyword>
<comment type="function">
    <text evidence="5">Molecular chaperone. Has ATPase activity.</text>
</comment>
<comment type="subunit">
    <text evidence="5">Homodimer.</text>
</comment>
<accession>A0ABV6YSL5</accession>
<comment type="caution">
    <text evidence="6">The sequence shown here is derived from an EMBL/GenBank/DDBJ whole genome shotgun (WGS) entry which is preliminary data.</text>
</comment>
<dbReference type="Gene3D" id="3.40.50.11260">
    <property type="match status" value="1"/>
</dbReference>
<comment type="similarity">
    <text evidence="1 5">Belongs to the heat shock protein 90 family.</text>
</comment>
<comment type="subcellular location">
    <subcellularLocation>
        <location evidence="5">Cytoplasm</location>
    </subcellularLocation>
</comment>
<proteinExistence type="inferred from homology"/>
<dbReference type="Gene3D" id="1.20.120.790">
    <property type="entry name" value="Heat shock protein 90, C-terminal domain"/>
    <property type="match status" value="1"/>
</dbReference>
<comment type="caution">
    <text evidence="5">Lacks conserved residue(s) required for the propagation of feature annotation.</text>
</comment>
<evidence type="ECO:0000256" key="1">
    <source>
        <dbReference type="ARBA" id="ARBA00008239"/>
    </source>
</evidence>
<evidence type="ECO:0000256" key="4">
    <source>
        <dbReference type="ARBA" id="ARBA00023186"/>
    </source>
</evidence>
<dbReference type="Gene3D" id="3.30.565.10">
    <property type="entry name" value="Histidine kinase-like ATPase, C-terminal domain"/>
    <property type="match status" value="1"/>
</dbReference>
<dbReference type="InterPro" id="IPR037196">
    <property type="entry name" value="HSP90_C"/>
</dbReference>
<dbReference type="Proteomes" id="UP001594351">
    <property type="component" value="Unassembled WGS sequence"/>
</dbReference>
<dbReference type="PRINTS" id="PR00775">
    <property type="entry name" value="HEATSHOCK90"/>
</dbReference>
<reference evidence="6 7" key="1">
    <citation type="submission" date="2024-09" db="EMBL/GenBank/DDBJ databases">
        <title>Laminarin stimulates single cell rates of sulfate reduction while oxygen inhibits transcriptomic activity in coastal marine sediment.</title>
        <authorList>
            <person name="Lindsay M."/>
            <person name="Orcutt B."/>
            <person name="Emerson D."/>
            <person name="Stepanauskas R."/>
            <person name="D'Angelo T."/>
        </authorList>
    </citation>
    <scope>NUCLEOTIDE SEQUENCE [LARGE SCALE GENOMIC DNA]</scope>
    <source>
        <strain evidence="6">SAG AM-311-K15</strain>
    </source>
</reference>
<dbReference type="Gene3D" id="3.30.230.80">
    <property type="match status" value="1"/>
</dbReference>
<dbReference type="CDD" id="cd16927">
    <property type="entry name" value="HATPase_Hsp90-like"/>
    <property type="match status" value="1"/>
</dbReference>
<dbReference type="PIRSF" id="PIRSF002583">
    <property type="entry name" value="Hsp90"/>
    <property type="match status" value="1"/>
</dbReference>
<organism evidence="6 7">
    <name type="scientific">candidate division CSSED10-310 bacterium</name>
    <dbReference type="NCBI Taxonomy" id="2855610"/>
    <lineage>
        <taxon>Bacteria</taxon>
        <taxon>Bacteria division CSSED10-310</taxon>
    </lineage>
</organism>
<dbReference type="InterPro" id="IPR036890">
    <property type="entry name" value="HATPase_C_sf"/>
</dbReference>